<dbReference type="InterPro" id="IPR000531">
    <property type="entry name" value="Beta-barrel_TonB"/>
</dbReference>
<accession>A0ABS9SIU2</accession>
<dbReference type="NCBIfam" id="TIGR04056">
    <property type="entry name" value="OMP_RagA_SusC"/>
    <property type="match status" value="1"/>
</dbReference>
<dbReference type="RefSeq" id="WP_240828226.1">
    <property type="nucleotide sequence ID" value="NZ_JAKWBL010000001.1"/>
</dbReference>
<dbReference type="EMBL" id="JAKWBL010000001">
    <property type="protein sequence ID" value="MCH5598297.1"/>
    <property type="molecule type" value="Genomic_DNA"/>
</dbReference>
<dbReference type="InterPro" id="IPR023996">
    <property type="entry name" value="TonB-dep_OMP_SusC/RagA"/>
</dbReference>
<proteinExistence type="predicted"/>
<protein>
    <submittedName>
        <fullName evidence="2">SusC/RagA family TonB-linked outer membrane protein</fullName>
    </submittedName>
</protein>
<dbReference type="Pfam" id="PF00593">
    <property type="entry name" value="TonB_dep_Rec_b-barrel"/>
    <property type="match status" value="1"/>
</dbReference>
<gene>
    <name evidence="2" type="ORF">MKP09_10430</name>
</gene>
<dbReference type="SUPFAM" id="SSF56935">
    <property type="entry name" value="Porins"/>
    <property type="match status" value="1"/>
</dbReference>
<reference evidence="2 3" key="1">
    <citation type="submission" date="2022-02" db="EMBL/GenBank/DDBJ databases">
        <authorList>
            <person name="Min J."/>
        </authorList>
    </citation>
    <scope>NUCLEOTIDE SEQUENCE [LARGE SCALE GENOMIC DNA]</scope>
    <source>
        <strain evidence="2 3">GR10-1</strain>
    </source>
</reference>
<evidence type="ECO:0000313" key="3">
    <source>
        <dbReference type="Proteomes" id="UP001202248"/>
    </source>
</evidence>
<name>A0ABS9SIU2_9BACT</name>
<feature type="domain" description="TonB-dependent receptor-like beta-barrel" evidence="1">
    <location>
        <begin position="187"/>
        <end position="758"/>
    </location>
</feature>
<organism evidence="2 3">
    <name type="scientific">Niabella ginsengisoli</name>
    <dbReference type="NCBI Taxonomy" id="522298"/>
    <lineage>
        <taxon>Bacteria</taxon>
        <taxon>Pseudomonadati</taxon>
        <taxon>Bacteroidota</taxon>
        <taxon>Chitinophagia</taxon>
        <taxon>Chitinophagales</taxon>
        <taxon>Chitinophagaceae</taxon>
        <taxon>Niabella</taxon>
    </lineage>
</organism>
<evidence type="ECO:0000313" key="2">
    <source>
        <dbReference type="EMBL" id="MCH5598297.1"/>
    </source>
</evidence>
<keyword evidence="3" id="KW-1185">Reference proteome</keyword>
<comment type="caution">
    <text evidence="2">The sequence shown here is derived from an EMBL/GenBank/DDBJ whole genome shotgun (WGS) entry which is preliminary data.</text>
</comment>
<sequence>MFQWNRPSAIPDLLGSEEIQRAVVNSYALTGQNEAPQTAIALLDSIVAYKNDPARNPYYMIGSQIQWVADVNPYELAVRDWSPSQKHNLNVSGGAGKTTYYASLGYFGQEGMYRFNTDKFKRYNFMLNTSTTVTDWFKVDLKTNYNRSIYTEPVNPSGKGGWWRALSQEPGRNVFMPLRTPTNAPVPNAYTDNVLSFMDYNSSDKNDEDIMLITASPTITPLKNWNIKADFSYRSQNIRNKTVVPYQERIGGSWTALVTDYTSPSYVYKDVTAINHFVTNIYTDYTLKLNDHNIYGLVGYNQELNKNDFLWSNKTELINAETPTIGLASGQLTGSDQEREWSVKGVFYRFTYDYKGKYLLGSNGRYDGSSRFATSTRFKMFPTFSAGWRISEEKFFSGLKTVVNDLKFRGSYGSLGNQNVGTDMWLRLYGTTTQVDYIFDGVRPVGITPPGLIDPFLTWETATTFDLGVDATLFKRLNLSFSWYDRKTTDILVDGAKYPATLGTSSPVTNSGVLDTKGFDFQASYRNATSGGFTYDITGTLSNYNTKVESFSGNPNMLLSTLYNGQVVGDIWGYETYGIFQNDEEIQNAPIHNSSRGPHSGLIFPGDVRFNDLDGNDSISAGTTVTNPGDLKVIGNSTPKYAFSLNTFLSWKGFDCNVFFQGIGKRDVYISDNLYWGAINGGIGTREVYSDSWTPDNTDAIYPAYKNRASNVTTQTRFLQNAAYLRLKNFSLGYTLSPALAKKIAMQKLRVSASAYNIFQISSVPKYFDPEVLSANYPMLKSVAIGIQATF</sequence>
<dbReference type="Proteomes" id="UP001202248">
    <property type="component" value="Unassembled WGS sequence"/>
</dbReference>
<evidence type="ECO:0000259" key="1">
    <source>
        <dbReference type="Pfam" id="PF00593"/>
    </source>
</evidence>